<dbReference type="GO" id="GO:0016787">
    <property type="term" value="F:hydrolase activity"/>
    <property type="evidence" value="ECO:0007669"/>
    <property type="project" value="UniProtKB-KW"/>
</dbReference>
<organism evidence="9 10">
    <name type="scientific">Candidatus Nephthysia bennettiae</name>
    <dbReference type="NCBI Taxonomy" id="3127016"/>
    <lineage>
        <taxon>Bacteria</taxon>
        <taxon>Bacillati</taxon>
        <taxon>Candidatus Dormiibacterota</taxon>
        <taxon>Candidatus Dormibacteria</taxon>
        <taxon>Candidatus Dormibacterales</taxon>
        <taxon>Candidatus Dormibacteraceae</taxon>
        <taxon>Candidatus Nephthysia</taxon>
    </lineage>
</organism>
<dbReference type="InterPro" id="IPR012961">
    <property type="entry name" value="Ski2/MTR4_C"/>
</dbReference>
<dbReference type="Pfam" id="PF08148">
    <property type="entry name" value="DSHCT"/>
    <property type="match status" value="1"/>
</dbReference>
<sequence length="799" mass="91205">MATGVVSFLREFQETRPWPLDPFQVEAIEKLDLNNGVLVSAPTSSGKTVVADYCNFRALREGSRVIYTTPLKALSNQKYHDFVHEHGARQVGLVTGENTINDEAPIVVMTTEILRNLIYEDLQRLDLVRYVVLDEVHYIDDFPRGSVWEEVIIQAPRHIKFVGLSATIGNYRELARWMSENRGPIATVYHAERPTELRLWLAMRNRFYPLFAADGAIEQRTWQAAVQEDEAAYRVQGFRHLPSNDMLAVIGELDRLEMLPAIYFIFSRRGCREALQRCSFHDFDLATDAEKAEIDRLSSQRLAGLADSDEAAMFRRMVDGSMMRRGLAVHHAGLLPYHKELVEHLFQAGLIKVVFATETLALGINMPAKAVAISSFTKFDGVNFSTLTTGELTQLMGRAGRRGIDVRGHGVVLKESDVAIATIYEVAMGEGLVIESKFLPNYNMALNLLRLYTPEQADELMARSFGQFQKRLAADETADRLVNVRIRLEDLRGTWPDCCRLEDVAQYFRLEDRLRSIRAEIRRLRREAVPAPRRGRGKGGYRGRPHGMVGRQLHRLDEERRELQQRQRKLKVVRCPRFGEHLAAYGEYRALERELKEGERAVQDQSNEYQRKLRRLCGVLRETGFLADDKPTDKGLLASRIYGENTLLVTEAMWLGWFEGLRPPELAAVLVMLASEDRGRDRGPRQPRRYPTPAVAQTARLLRSLYHRFAELEEGLDEPQLRPPSQDYIDFAFRWASGDSMDSIPLPPNVDIGDAIKAMKGLYSLLRQLDFALRQADLPLREPVRAAMEAMERDVIKRT</sequence>
<evidence type="ECO:0000256" key="4">
    <source>
        <dbReference type="ARBA" id="ARBA00022840"/>
    </source>
</evidence>
<dbReference type="Pfam" id="PF00270">
    <property type="entry name" value="DEAD"/>
    <property type="match status" value="1"/>
</dbReference>
<keyword evidence="10" id="KW-1185">Reference proteome</keyword>
<dbReference type="AlphaFoldDB" id="A0A934K7U5"/>
<feature type="coiled-coil region" evidence="5">
    <location>
        <begin position="553"/>
        <end position="615"/>
    </location>
</feature>
<feature type="region of interest" description="Disordered" evidence="6">
    <location>
        <begin position="529"/>
        <end position="548"/>
    </location>
</feature>
<evidence type="ECO:0000256" key="1">
    <source>
        <dbReference type="ARBA" id="ARBA00022741"/>
    </source>
</evidence>
<dbReference type="Gene3D" id="3.40.50.300">
    <property type="entry name" value="P-loop containing nucleotide triphosphate hydrolases"/>
    <property type="match status" value="2"/>
</dbReference>
<dbReference type="GO" id="GO:0005524">
    <property type="term" value="F:ATP binding"/>
    <property type="evidence" value="ECO:0007669"/>
    <property type="project" value="UniProtKB-KW"/>
</dbReference>
<dbReference type="RefSeq" id="WP_338201120.1">
    <property type="nucleotide sequence ID" value="NZ_JAEKNR010000101.1"/>
</dbReference>
<keyword evidence="2" id="KW-0378">Hydrolase</keyword>
<dbReference type="Pfam" id="PF00271">
    <property type="entry name" value="Helicase_C"/>
    <property type="match status" value="1"/>
</dbReference>
<dbReference type="SUPFAM" id="SSF52540">
    <property type="entry name" value="P-loop containing nucleoside triphosphate hydrolases"/>
    <property type="match status" value="1"/>
</dbReference>
<dbReference type="SMART" id="SM00490">
    <property type="entry name" value="HELICc"/>
    <property type="match status" value="1"/>
</dbReference>
<keyword evidence="3 9" id="KW-0347">Helicase</keyword>
<keyword evidence="4" id="KW-0067">ATP-binding</keyword>
<evidence type="ECO:0000256" key="2">
    <source>
        <dbReference type="ARBA" id="ARBA00022801"/>
    </source>
</evidence>
<feature type="domain" description="Helicase C-terminal" evidence="8">
    <location>
        <begin position="279"/>
        <end position="450"/>
    </location>
</feature>
<evidence type="ECO:0000313" key="9">
    <source>
        <dbReference type="EMBL" id="MBJ7598258.1"/>
    </source>
</evidence>
<comment type="caution">
    <text evidence="9">The sequence shown here is derived from an EMBL/GenBank/DDBJ whole genome shotgun (WGS) entry which is preliminary data.</text>
</comment>
<protein>
    <submittedName>
        <fullName evidence="9">DEAD/DEAH box helicase</fullName>
    </submittedName>
</protein>
<dbReference type="EMBL" id="JAEKNR010000101">
    <property type="protein sequence ID" value="MBJ7598258.1"/>
    <property type="molecule type" value="Genomic_DNA"/>
</dbReference>
<feature type="compositionally biased region" description="Basic residues" evidence="6">
    <location>
        <begin position="533"/>
        <end position="545"/>
    </location>
</feature>
<dbReference type="InterPro" id="IPR011545">
    <property type="entry name" value="DEAD/DEAH_box_helicase_dom"/>
</dbReference>
<proteinExistence type="predicted"/>
<dbReference type="Gene3D" id="1.10.3380.30">
    <property type="match status" value="1"/>
</dbReference>
<evidence type="ECO:0000313" key="10">
    <source>
        <dbReference type="Proteomes" id="UP000612893"/>
    </source>
</evidence>
<dbReference type="GO" id="GO:0004386">
    <property type="term" value="F:helicase activity"/>
    <property type="evidence" value="ECO:0007669"/>
    <property type="project" value="UniProtKB-KW"/>
</dbReference>
<dbReference type="SMART" id="SM00487">
    <property type="entry name" value="DEXDc"/>
    <property type="match status" value="1"/>
</dbReference>
<accession>A0A934K7U5</accession>
<evidence type="ECO:0000259" key="7">
    <source>
        <dbReference type="PROSITE" id="PS51192"/>
    </source>
</evidence>
<evidence type="ECO:0000256" key="3">
    <source>
        <dbReference type="ARBA" id="ARBA00022806"/>
    </source>
</evidence>
<feature type="domain" description="Helicase ATP-binding" evidence="7">
    <location>
        <begin position="28"/>
        <end position="186"/>
    </location>
</feature>
<reference evidence="9" key="1">
    <citation type="submission" date="2020-10" db="EMBL/GenBank/DDBJ databases">
        <title>Ca. Dormibacterota MAGs.</title>
        <authorList>
            <person name="Montgomery K."/>
        </authorList>
    </citation>
    <scope>NUCLEOTIDE SEQUENCE [LARGE SCALE GENOMIC DNA]</scope>
    <source>
        <strain evidence="9">SC8812_S17_10</strain>
    </source>
</reference>
<dbReference type="Proteomes" id="UP000612893">
    <property type="component" value="Unassembled WGS sequence"/>
</dbReference>
<dbReference type="GO" id="GO:0070478">
    <property type="term" value="P:nuclear-transcribed mRNA catabolic process, 3'-5' exonucleolytic nonsense-mediated decay"/>
    <property type="evidence" value="ECO:0007669"/>
    <property type="project" value="TreeGrafter"/>
</dbReference>
<dbReference type="GO" id="GO:0003676">
    <property type="term" value="F:nucleic acid binding"/>
    <property type="evidence" value="ECO:0007669"/>
    <property type="project" value="InterPro"/>
</dbReference>
<evidence type="ECO:0000259" key="8">
    <source>
        <dbReference type="PROSITE" id="PS51194"/>
    </source>
</evidence>
<dbReference type="PROSITE" id="PS51194">
    <property type="entry name" value="HELICASE_CTER"/>
    <property type="match status" value="1"/>
</dbReference>
<evidence type="ECO:0000256" key="5">
    <source>
        <dbReference type="SAM" id="Coils"/>
    </source>
</evidence>
<dbReference type="SMART" id="SM01142">
    <property type="entry name" value="DSHCT"/>
    <property type="match status" value="1"/>
</dbReference>
<keyword evidence="1" id="KW-0547">Nucleotide-binding</keyword>
<gene>
    <name evidence="9" type="ORF">JF922_09260</name>
</gene>
<name>A0A934K7U5_9BACT</name>
<dbReference type="PROSITE" id="PS51192">
    <property type="entry name" value="HELICASE_ATP_BIND_1"/>
    <property type="match status" value="1"/>
</dbReference>
<dbReference type="PANTHER" id="PTHR12131:SF1">
    <property type="entry name" value="ATP-DEPENDENT RNA HELICASE SUPV3L1, MITOCHONDRIAL-RELATED"/>
    <property type="match status" value="1"/>
</dbReference>
<dbReference type="InterPro" id="IPR001650">
    <property type="entry name" value="Helicase_C-like"/>
</dbReference>
<dbReference type="GO" id="GO:0055087">
    <property type="term" value="C:Ski complex"/>
    <property type="evidence" value="ECO:0007669"/>
    <property type="project" value="TreeGrafter"/>
</dbReference>
<dbReference type="PANTHER" id="PTHR12131">
    <property type="entry name" value="ATP-DEPENDENT RNA AND DNA HELICASE"/>
    <property type="match status" value="1"/>
</dbReference>
<dbReference type="InterPro" id="IPR050699">
    <property type="entry name" value="RNA-DNA_Helicase"/>
</dbReference>
<dbReference type="InterPro" id="IPR014001">
    <property type="entry name" value="Helicase_ATP-bd"/>
</dbReference>
<keyword evidence="5" id="KW-0175">Coiled coil</keyword>
<evidence type="ECO:0000256" key="6">
    <source>
        <dbReference type="SAM" id="MobiDB-lite"/>
    </source>
</evidence>
<dbReference type="InterPro" id="IPR027417">
    <property type="entry name" value="P-loop_NTPase"/>
</dbReference>